<sequence>MDCNLQSQQNIPYNVLAIPVSNVNSLTDTIGDLKKAWEEFQKTGSFSLTALQQGFNAAQGGTFNYLTLLQSGISLAGSFVPGGTFVAPIINMVIGWLWPHKNKNADTENLINLIDSEIQKQLNKALLDQDRQDWISYLESIFDSSNNLNGAIIDAQWSGTVNTTNRTLRNPTESDYLNVVTNFIAADGDISSNEHHIMNGNFDVAAAPYFVIGATARFATMQSYIKFCNAWIDKVGLSDSQLTTQKANLDRTKQTMRNAILSYTQQVMKVFKDPKNMPTIDTNKFSVDTYNVYVKGMTLNVLDIVAIWPSLYPDDYTSQTSLEQTRVTFSNMVGQEEGTDGTVTIYNTFDSDSYRHKAIPNNDVNLLSYFPDELQNVQLALYTPSKKDSGYTYPYAFISNYQYSRYQYGDNAPEGPLSTLSAPIQSINAATQNTKYLDGETINGIGANLPGYCTSDCSPTQQPFSCTSTVNQFKQSCNPTDTNQKINALYAFTQTNVKGNQGKLGLLASHVPYDLNPKNIFGELDPDTNNVILKGIPAEKGYFSNNTRPNIVKEWINGANAVPLDSGNTLFMTATNVTATQYKIRIRYANPNSNTQIGVQISQNGSIISNSNLTLYSTTDMNNTLPLNVYVTGENGNYTLLDLYSTTNVLSTGDITLKLTGGDQKIFIDRIEFVPTMPVPGNTNNNNGDNGNNNPVHHVCAIAGTQQSCSGPPKFEQVSDLEKITTQVYMLFKSSPYEELAPEVSSYQISQVALKVMALSDELFCKEKSLLRKLVNKAKQLLEASNLLVGGNFETTQNWVLGTNAYINYDSFLFNGNYLSLQPASGFFTSYAYQKIDESTLKPYTRYKVSGFIGQSNQVELIISRYGKEIDKILNVPYAGPLPITANALITCCAPEIGQCDGKQSDSHFFNYSIDVGALHLELNPGIEIGLKIVQSNGYITISNLEIIEERPLTEMEIQAVNRKSQKWEREKLLECASINELLQPVINQIDSLFKDGNWYNDILPHITYQDLKNIIIPELPKLKHWFIEDLPGEYHEIEQKMKEALKHAFTQLDERNLIHNGHFTINLIDWQVEGDAQMKVLENDALALQLFNWDSSASQSIKILEFDEDKAYKLRVYAQGNGTIQFGNCEDEAIQFNTNSFIYQEKIVYFDTPSINVKIQSEGAEFVVSSVELIEL</sequence>
<dbReference type="Gene3D" id="2.100.10.40">
    <property type="match status" value="1"/>
</dbReference>
<dbReference type="GO" id="GO:0030435">
    <property type="term" value="P:sporulation resulting in formation of a cellular spore"/>
    <property type="evidence" value="ECO:0007669"/>
    <property type="project" value="UniProtKB-KW"/>
</dbReference>
<evidence type="ECO:0000256" key="3">
    <source>
        <dbReference type="ARBA" id="ARBA00022969"/>
    </source>
</evidence>
<feature type="domain" description="Pesticidal crystal protein" evidence="6">
    <location>
        <begin position="320"/>
        <end position="513"/>
    </location>
</feature>
<evidence type="ECO:0000256" key="1">
    <source>
        <dbReference type="ARBA" id="ARBA00007819"/>
    </source>
</evidence>
<dbReference type="Gene3D" id="2.60.120.260">
    <property type="entry name" value="Galactose-binding domain-like"/>
    <property type="match status" value="1"/>
</dbReference>
<evidence type="ECO:0000259" key="6">
    <source>
        <dbReference type="Pfam" id="PF00555"/>
    </source>
</evidence>
<evidence type="ECO:0000259" key="7">
    <source>
        <dbReference type="Pfam" id="PF03944"/>
    </source>
</evidence>
<dbReference type="CDD" id="cd04085">
    <property type="entry name" value="delta_endotoxin_C"/>
    <property type="match status" value="1"/>
</dbReference>
<dbReference type="GO" id="GO:0001907">
    <property type="term" value="P:symbiont-mediated killing of host cell"/>
    <property type="evidence" value="ECO:0007669"/>
    <property type="project" value="InterPro"/>
</dbReference>
<dbReference type="GO" id="GO:0005102">
    <property type="term" value="F:signaling receptor binding"/>
    <property type="evidence" value="ECO:0007669"/>
    <property type="project" value="InterPro"/>
</dbReference>
<dbReference type="Pfam" id="PF03944">
    <property type="entry name" value="Endotoxin_C"/>
    <property type="match status" value="1"/>
</dbReference>
<keyword evidence="3" id="KW-0749">Sporulation</keyword>
<comment type="similarity">
    <text evidence="1">Belongs to the delta endotoxin family.</text>
</comment>
<keyword evidence="4" id="KW-0843">Virulence</keyword>
<feature type="domain" description="Pesticidal crystal protein" evidence="8">
    <location>
        <begin position="74"/>
        <end position="310"/>
    </location>
</feature>
<accession>A0A344TAF7</accession>
<evidence type="ECO:0000256" key="4">
    <source>
        <dbReference type="ARBA" id="ARBA00023026"/>
    </source>
</evidence>
<dbReference type="SUPFAM" id="SSF56849">
    <property type="entry name" value="delta-Endotoxin (insectocide), N-terminal domain"/>
    <property type="match status" value="1"/>
</dbReference>
<protein>
    <recommendedName>
        <fullName evidence="5">Crystaline entomocidal protoxin</fullName>
    </recommendedName>
</protein>
<dbReference type="InterPro" id="IPR036716">
    <property type="entry name" value="Pest_crys_N_sf"/>
</dbReference>
<dbReference type="EMBL" id="MF893203">
    <property type="protein sequence ID" value="AXE15628.1"/>
    <property type="molecule type" value="Genomic_DNA"/>
</dbReference>
<dbReference type="Gene3D" id="1.20.190.10">
    <property type="entry name" value="Pesticidal crystal protein, N-terminal domain"/>
    <property type="match status" value="1"/>
</dbReference>
<dbReference type="AlphaFoldDB" id="A0A344TAF7"/>
<organism evidence="10">
    <name type="scientific">Bacillus thuringiensis</name>
    <dbReference type="NCBI Taxonomy" id="1428"/>
    <lineage>
        <taxon>Bacteria</taxon>
        <taxon>Bacillati</taxon>
        <taxon>Bacillota</taxon>
        <taxon>Bacilli</taxon>
        <taxon>Bacillales</taxon>
        <taxon>Bacillaceae</taxon>
        <taxon>Bacillus</taxon>
        <taxon>Bacillus cereus group</taxon>
    </lineage>
</organism>
<keyword evidence="2" id="KW-0800">Toxin</keyword>
<evidence type="ECO:0000256" key="2">
    <source>
        <dbReference type="ARBA" id="ARBA00022656"/>
    </source>
</evidence>
<dbReference type="GO" id="GO:0090729">
    <property type="term" value="F:toxin activity"/>
    <property type="evidence" value="ECO:0007669"/>
    <property type="project" value="UniProtKB-KW"/>
</dbReference>
<feature type="domain" description="Pesticidal crystal protein Cry" evidence="9">
    <location>
        <begin position="797"/>
        <end position="950"/>
    </location>
</feature>
<dbReference type="InterPro" id="IPR005638">
    <property type="entry name" value="Pest_crys_dom-III"/>
</dbReference>
<proteinExistence type="inferred from homology"/>
<dbReference type="InterPro" id="IPR008979">
    <property type="entry name" value="Galactose-bd-like_sf"/>
</dbReference>
<dbReference type="InterPro" id="IPR041587">
    <property type="entry name" value="Cry_V"/>
</dbReference>
<name>A0A344TAF7_BACTU</name>
<dbReference type="InterPro" id="IPR001178">
    <property type="entry name" value="Pest_cryst_dom_II"/>
</dbReference>
<dbReference type="Pfam" id="PF03945">
    <property type="entry name" value="Endotoxin_N"/>
    <property type="match status" value="1"/>
</dbReference>
<evidence type="ECO:0000259" key="9">
    <source>
        <dbReference type="Pfam" id="PF17997"/>
    </source>
</evidence>
<evidence type="ECO:0000313" key="10">
    <source>
        <dbReference type="EMBL" id="AXE15628.1"/>
    </source>
</evidence>
<feature type="domain" description="Pesticidal crystal protein" evidence="7">
    <location>
        <begin position="534"/>
        <end position="676"/>
    </location>
</feature>
<reference evidence="10" key="1">
    <citation type="submission" date="2017-09" db="EMBL/GenBank/DDBJ databases">
        <authorList>
            <person name="Ehlers B."/>
            <person name="Leendertz F.H."/>
        </authorList>
    </citation>
    <scope>NUCLEOTIDE SEQUENCE</scope>
    <source>
        <strain evidence="10">LBIT-107</strain>
    </source>
</reference>
<evidence type="ECO:0000256" key="5">
    <source>
        <dbReference type="ARBA" id="ARBA00029653"/>
    </source>
</evidence>
<dbReference type="Pfam" id="PF17997">
    <property type="entry name" value="Cry1Ac_D5"/>
    <property type="match status" value="1"/>
</dbReference>
<dbReference type="SUPFAM" id="SSF49785">
    <property type="entry name" value="Galactose-binding domain-like"/>
    <property type="match status" value="1"/>
</dbReference>
<dbReference type="Pfam" id="PF00555">
    <property type="entry name" value="Endotoxin_M"/>
    <property type="match status" value="1"/>
</dbReference>
<dbReference type="InterPro" id="IPR005639">
    <property type="entry name" value="Pest_crys_dom_I"/>
</dbReference>
<evidence type="ECO:0000259" key="8">
    <source>
        <dbReference type="Pfam" id="PF03945"/>
    </source>
</evidence>